<dbReference type="PANTHER" id="PTHR11709:SF486">
    <property type="entry name" value="MULTICOPPER OXIDASE"/>
    <property type="match status" value="1"/>
</dbReference>
<dbReference type="Proteomes" id="UP000193411">
    <property type="component" value="Unassembled WGS sequence"/>
</dbReference>
<keyword evidence="15" id="KW-0325">Glycoprotein</keyword>
<proteinExistence type="inferred from homology"/>
<evidence type="ECO:0000256" key="7">
    <source>
        <dbReference type="ARBA" id="ARBA00022729"/>
    </source>
</evidence>
<dbReference type="Pfam" id="PF07731">
    <property type="entry name" value="Cu-oxidase_2"/>
    <property type="match status" value="1"/>
</dbReference>
<feature type="domain" description="Plastocyanin-like" evidence="18">
    <location>
        <begin position="119"/>
        <end position="223"/>
    </location>
</feature>
<keyword evidence="20" id="KW-1185">Reference proteome</keyword>
<dbReference type="SUPFAM" id="SSF49503">
    <property type="entry name" value="Cupredoxins"/>
    <property type="match status" value="2"/>
</dbReference>
<gene>
    <name evidence="19" type="ORF">BCR44DRAFT_73423</name>
</gene>
<name>A0A1Y2HP01_9FUNG</name>
<evidence type="ECO:0000256" key="9">
    <source>
        <dbReference type="ARBA" id="ARBA00022989"/>
    </source>
</evidence>
<evidence type="ECO:0000256" key="5">
    <source>
        <dbReference type="ARBA" id="ARBA00022692"/>
    </source>
</evidence>
<dbReference type="InterPro" id="IPR033138">
    <property type="entry name" value="Cu_oxidase_CS"/>
</dbReference>
<keyword evidence="11" id="KW-0186">Copper</keyword>
<keyword evidence="5" id="KW-0812">Transmembrane</keyword>
<keyword evidence="4" id="KW-0813">Transport</keyword>
<keyword evidence="8" id="KW-0677">Repeat</keyword>
<dbReference type="InterPro" id="IPR011706">
    <property type="entry name" value="Cu-oxidase_C"/>
</dbReference>
<dbReference type="PANTHER" id="PTHR11709">
    <property type="entry name" value="MULTI-COPPER OXIDASE"/>
    <property type="match status" value="1"/>
</dbReference>
<keyword evidence="9" id="KW-1133">Transmembrane helix</keyword>
<evidence type="ECO:0000259" key="17">
    <source>
        <dbReference type="Pfam" id="PF07731"/>
    </source>
</evidence>
<evidence type="ECO:0000256" key="15">
    <source>
        <dbReference type="ARBA" id="ARBA00023180"/>
    </source>
</evidence>
<dbReference type="AlphaFoldDB" id="A0A1Y2HP01"/>
<dbReference type="Gene3D" id="2.60.40.420">
    <property type="entry name" value="Cupredoxins - blue copper proteins"/>
    <property type="match status" value="1"/>
</dbReference>
<dbReference type="GO" id="GO:0016491">
    <property type="term" value="F:oxidoreductase activity"/>
    <property type="evidence" value="ECO:0007669"/>
    <property type="project" value="UniProtKB-KW"/>
</dbReference>
<protein>
    <submittedName>
        <fullName evidence="19">Cupredoxin</fullName>
    </submittedName>
</protein>
<dbReference type="EMBL" id="MCFL01000017">
    <property type="protein sequence ID" value="ORZ36328.1"/>
    <property type="molecule type" value="Genomic_DNA"/>
</dbReference>
<feature type="domain" description="Plastocyanin-like" evidence="17">
    <location>
        <begin position="308"/>
        <end position="404"/>
    </location>
</feature>
<dbReference type="GO" id="GO:0016020">
    <property type="term" value="C:membrane"/>
    <property type="evidence" value="ECO:0007669"/>
    <property type="project" value="UniProtKB-SubCell"/>
</dbReference>
<feature type="signal peptide" evidence="16">
    <location>
        <begin position="1"/>
        <end position="29"/>
    </location>
</feature>
<dbReference type="FunFam" id="2.60.40.420:FF:000002">
    <property type="entry name" value="Hephaestin like 1"/>
    <property type="match status" value="1"/>
</dbReference>
<accession>A0A1Y2HP01</accession>
<dbReference type="InterPro" id="IPR008972">
    <property type="entry name" value="Cupredoxin"/>
</dbReference>
<keyword evidence="14" id="KW-1015">Disulfide bond</keyword>
<keyword evidence="7 16" id="KW-0732">Signal</keyword>
<evidence type="ECO:0000259" key="18">
    <source>
        <dbReference type="Pfam" id="PF07732"/>
    </source>
</evidence>
<feature type="chain" id="PRO_5013254498" evidence="16">
    <location>
        <begin position="30"/>
        <end position="445"/>
    </location>
</feature>
<evidence type="ECO:0000313" key="19">
    <source>
        <dbReference type="EMBL" id="ORZ36328.1"/>
    </source>
</evidence>
<keyword evidence="10" id="KW-0560">Oxidoreductase</keyword>
<sequence length="445" mass="48873">MFPSHSSRPWTSALLALIAIVSLTTRLSAAEPNPCPRNDRCTIWTYYIAAEPVEWDYAPTGKNAFSGEDLDKVEESAVFAAQDRGRIGRKYQKVVYRQYMDESFKKIRERPADEEHLGLLGPVLRAEVNQVIRIVFKNKAKSDYSMHPHGVWYDKDNEGADMGPDAGTGSKVAPGDSFTYTWPVPARAGPAERDGDAVIWAYHSHVSEGDIYDGLYGALVVYAPGVLGDNGLPKLNSRAYPVVREFFLAFMVGDENASSLLRDNVLKYAQNTTWTLAEEKALPPLIQANTTALATMETSDGFKESNMMHNVNGYFYGNLPGVNMEVGEHVRFYVLAFGNEVDIHSIHWHGITIVSEGHRRDVIEALPATFRVADAYVDNPGAWLLHCHVSDHMKAGMMLIMNITDSKERKTMNDMMAADAPRGMSAGGIGAAAAAVLAGVAALAL</sequence>
<evidence type="ECO:0000256" key="1">
    <source>
        <dbReference type="ARBA" id="ARBA00001935"/>
    </source>
</evidence>
<evidence type="ECO:0000256" key="11">
    <source>
        <dbReference type="ARBA" id="ARBA00023008"/>
    </source>
</evidence>
<comment type="cofactor">
    <cofactor evidence="1">
        <name>Cu cation</name>
        <dbReference type="ChEBI" id="CHEBI:23378"/>
    </cofactor>
</comment>
<evidence type="ECO:0000256" key="4">
    <source>
        <dbReference type="ARBA" id="ARBA00022448"/>
    </source>
</evidence>
<keyword evidence="6" id="KW-0479">Metal-binding</keyword>
<dbReference type="GO" id="GO:0005507">
    <property type="term" value="F:copper ion binding"/>
    <property type="evidence" value="ECO:0007669"/>
    <property type="project" value="InterPro"/>
</dbReference>
<comment type="caution">
    <text evidence="19">The sequence shown here is derived from an EMBL/GenBank/DDBJ whole genome shotgun (WGS) entry which is preliminary data.</text>
</comment>
<dbReference type="PROSITE" id="PS00080">
    <property type="entry name" value="MULTICOPPER_OXIDASE2"/>
    <property type="match status" value="1"/>
</dbReference>
<evidence type="ECO:0000256" key="8">
    <source>
        <dbReference type="ARBA" id="ARBA00022737"/>
    </source>
</evidence>
<dbReference type="OrthoDB" id="2121828at2759"/>
<organism evidence="19 20">
    <name type="scientific">Catenaria anguillulae PL171</name>
    <dbReference type="NCBI Taxonomy" id="765915"/>
    <lineage>
        <taxon>Eukaryota</taxon>
        <taxon>Fungi</taxon>
        <taxon>Fungi incertae sedis</taxon>
        <taxon>Blastocladiomycota</taxon>
        <taxon>Blastocladiomycetes</taxon>
        <taxon>Blastocladiales</taxon>
        <taxon>Catenariaceae</taxon>
        <taxon>Catenaria</taxon>
    </lineage>
</organism>
<evidence type="ECO:0000256" key="10">
    <source>
        <dbReference type="ARBA" id="ARBA00023002"/>
    </source>
</evidence>
<evidence type="ECO:0000256" key="6">
    <source>
        <dbReference type="ARBA" id="ARBA00022723"/>
    </source>
</evidence>
<dbReference type="STRING" id="765915.A0A1Y2HP01"/>
<evidence type="ECO:0000313" key="20">
    <source>
        <dbReference type="Proteomes" id="UP000193411"/>
    </source>
</evidence>
<dbReference type="InterPro" id="IPR045087">
    <property type="entry name" value="Cu-oxidase_fam"/>
</dbReference>
<dbReference type="Pfam" id="PF07732">
    <property type="entry name" value="Cu-oxidase_3"/>
    <property type="match status" value="1"/>
</dbReference>
<dbReference type="InterPro" id="IPR011707">
    <property type="entry name" value="Cu-oxidase-like_N"/>
</dbReference>
<keyword evidence="13" id="KW-0472">Membrane</keyword>
<evidence type="ECO:0000256" key="2">
    <source>
        <dbReference type="ARBA" id="ARBA00004167"/>
    </source>
</evidence>
<comment type="similarity">
    <text evidence="3">Belongs to the multicopper oxidase family.</text>
</comment>
<reference evidence="19 20" key="1">
    <citation type="submission" date="2016-07" db="EMBL/GenBank/DDBJ databases">
        <title>Pervasive Adenine N6-methylation of Active Genes in Fungi.</title>
        <authorList>
            <consortium name="DOE Joint Genome Institute"/>
            <person name="Mondo S.J."/>
            <person name="Dannebaum R.O."/>
            <person name="Kuo R.C."/>
            <person name="Labutti K."/>
            <person name="Haridas S."/>
            <person name="Kuo A."/>
            <person name="Salamov A."/>
            <person name="Ahrendt S.R."/>
            <person name="Lipzen A."/>
            <person name="Sullivan W."/>
            <person name="Andreopoulos W.B."/>
            <person name="Clum A."/>
            <person name="Lindquist E."/>
            <person name="Daum C."/>
            <person name="Ramamoorthy G.K."/>
            <person name="Gryganskyi A."/>
            <person name="Culley D."/>
            <person name="Magnuson J.K."/>
            <person name="James T.Y."/>
            <person name="O'Malley M.A."/>
            <person name="Stajich J.E."/>
            <person name="Spatafora J.W."/>
            <person name="Visel A."/>
            <person name="Grigoriev I.V."/>
        </authorList>
    </citation>
    <scope>NUCLEOTIDE SEQUENCE [LARGE SCALE GENOMIC DNA]</scope>
    <source>
        <strain evidence="19 20">PL171</strain>
    </source>
</reference>
<evidence type="ECO:0000256" key="14">
    <source>
        <dbReference type="ARBA" id="ARBA00023157"/>
    </source>
</evidence>
<evidence type="ECO:0000256" key="12">
    <source>
        <dbReference type="ARBA" id="ARBA00023065"/>
    </source>
</evidence>
<evidence type="ECO:0000256" key="16">
    <source>
        <dbReference type="SAM" id="SignalP"/>
    </source>
</evidence>
<dbReference type="PROSITE" id="PS00079">
    <property type="entry name" value="MULTICOPPER_OXIDASE1"/>
    <property type="match status" value="1"/>
</dbReference>
<keyword evidence="12" id="KW-0406">Ion transport</keyword>
<dbReference type="GO" id="GO:0006811">
    <property type="term" value="P:monoatomic ion transport"/>
    <property type="evidence" value="ECO:0007669"/>
    <property type="project" value="UniProtKB-KW"/>
</dbReference>
<evidence type="ECO:0000256" key="13">
    <source>
        <dbReference type="ARBA" id="ARBA00023136"/>
    </source>
</evidence>
<evidence type="ECO:0000256" key="3">
    <source>
        <dbReference type="ARBA" id="ARBA00010609"/>
    </source>
</evidence>
<dbReference type="InterPro" id="IPR002355">
    <property type="entry name" value="Cu_oxidase_Cu_BS"/>
</dbReference>
<comment type="subcellular location">
    <subcellularLocation>
        <location evidence="2">Membrane</location>
        <topology evidence="2">Single-pass membrane protein</topology>
    </subcellularLocation>
</comment>